<evidence type="ECO:0000313" key="10">
    <source>
        <dbReference type="Proteomes" id="UP000011713"/>
    </source>
</evidence>
<dbReference type="GO" id="GO:0002949">
    <property type="term" value="P:tRNA threonylcarbamoyladenosine modification"/>
    <property type="evidence" value="ECO:0007669"/>
    <property type="project" value="UniProtKB-UniRule"/>
</dbReference>
<evidence type="ECO:0000256" key="6">
    <source>
        <dbReference type="ARBA" id="ARBA00048117"/>
    </source>
</evidence>
<evidence type="ECO:0000256" key="4">
    <source>
        <dbReference type="ARBA" id="ARBA00022723"/>
    </source>
</evidence>
<dbReference type="NCBIfam" id="TIGR00329">
    <property type="entry name" value="gcp_kae1"/>
    <property type="match status" value="1"/>
</dbReference>
<keyword evidence="5 7" id="KW-0012">Acyltransferase</keyword>
<dbReference type="NCBIfam" id="TIGR03723">
    <property type="entry name" value="T6A_TsaD_YgjD"/>
    <property type="match status" value="1"/>
</dbReference>
<evidence type="ECO:0000313" key="9">
    <source>
        <dbReference type="EnsemblProtists" id="HpaP805409"/>
    </source>
</evidence>
<name>M4BGI8_HYAAE</name>
<dbReference type="EC" id="2.3.1.234" evidence="1"/>
<organism evidence="9 10">
    <name type="scientific">Hyaloperonospora arabidopsidis (strain Emoy2)</name>
    <name type="common">Downy mildew agent</name>
    <name type="synonym">Peronospora arabidopsidis</name>
    <dbReference type="NCBI Taxonomy" id="559515"/>
    <lineage>
        <taxon>Eukaryota</taxon>
        <taxon>Sar</taxon>
        <taxon>Stramenopiles</taxon>
        <taxon>Oomycota</taxon>
        <taxon>Peronosporomycetes</taxon>
        <taxon>Peronosporales</taxon>
        <taxon>Peronosporaceae</taxon>
        <taxon>Hyaloperonospora</taxon>
    </lineage>
</organism>
<dbReference type="SUPFAM" id="SSF53067">
    <property type="entry name" value="Actin-like ATPase domain"/>
    <property type="match status" value="1"/>
</dbReference>
<sequence>MCSLLLRQVVRCCSSRLLVKMRCVSYVLGIETSCDDTAAAVLTGDGRVLSSIVSSQWELNAAWKGIVPALAARAHTDNLPHVINAAIEQSGLKSVHQLAAVAVTSGPGLAPCLDVGLQTARRICLENPDIAFLQINHLELEISRPEFPFVVLLVSGGHCCLVLARGLGDYELLGKTVDDSIGEAYDKVARMLEITSSNGQGIHGGKLIEDMARRGNDCAFPFTEPMMHRKDCDFSYSGIKTAMLREVTKLGGIDDKTKEDLCASFQRRAVDHLVTRTRRACLWSKERVGDSLSTLVVCGGVASNEYLRRRLQMVAETEGLVAVFPPAKYCTDNAVMVAYAGLERYAAGMRSNIETARYQPRWPLETLRPM</sequence>
<comment type="cofactor">
    <cofactor evidence="7">
        <name>a divalent metal cation</name>
        <dbReference type="ChEBI" id="CHEBI:60240"/>
    </cofactor>
    <text evidence="7">Binds 1 divalent metal cation per subunit.</text>
</comment>
<dbReference type="GO" id="GO:0061711">
    <property type="term" value="F:tRNA N(6)-L-threonylcarbamoyladenine synthase activity"/>
    <property type="evidence" value="ECO:0007669"/>
    <property type="project" value="UniProtKB-EC"/>
</dbReference>
<dbReference type="InterPro" id="IPR000905">
    <property type="entry name" value="Gcp-like_dom"/>
</dbReference>
<dbReference type="InterPro" id="IPR017861">
    <property type="entry name" value="KAE1/TsaD"/>
</dbReference>
<dbReference type="InterPro" id="IPR022450">
    <property type="entry name" value="TsaD"/>
</dbReference>
<proteinExistence type="inferred from homology"/>
<keyword evidence="3 7" id="KW-0819">tRNA processing</keyword>
<comment type="subunit">
    <text evidence="7">Homodimer.</text>
</comment>
<dbReference type="PANTHER" id="PTHR11735">
    <property type="entry name" value="TRNA N6-ADENOSINE THREONYLCARBAMOYLTRANSFERASE"/>
    <property type="match status" value="1"/>
</dbReference>
<comment type="function">
    <text evidence="7">Required for the formation of a threonylcarbamoyl group on adenosine at position 37 (t(6)A37) in mitochondrial tRNAs that read codons beginning with adenine. Probably involved in the transfer of the threonylcarbamoyl moiety of threonylcarbamoyl-AMP (TC-AMP) to the N6 group of A37. Involved in mitochondrial genome maintenance.</text>
</comment>
<comment type="subcellular location">
    <subcellularLocation>
        <location evidence="7">Mitochondrion</location>
    </subcellularLocation>
</comment>
<dbReference type="EMBL" id="JH598234">
    <property type="status" value="NOT_ANNOTATED_CDS"/>
    <property type="molecule type" value="Genomic_DNA"/>
</dbReference>
<dbReference type="Gene3D" id="3.30.420.40">
    <property type="match status" value="2"/>
</dbReference>
<protein>
    <recommendedName>
        <fullName evidence="1">N(6)-L-threonylcarbamoyladenine synthase</fullName>
        <ecNumber evidence="1">2.3.1.234</ecNumber>
    </recommendedName>
</protein>
<dbReference type="HAMAP" id="MF_01445">
    <property type="entry name" value="TsaD"/>
    <property type="match status" value="1"/>
</dbReference>
<dbReference type="eggNOG" id="KOG2707">
    <property type="taxonomic scope" value="Eukaryota"/>
</dbReference>
<evidence type="ECO:0000256" key="1">
    <source>
        <dbReference type="ARBA" id="ARBA00012156"/>
    </source>
</evidence>
<dbReference type="GO" id="GO:0005739">
    <property type="term" value="C:mitochondrion"/>
    <property type="evidence" value="ECO:0007669"/>
    <property type="project" value="UniProtKB-SubCell"/>
</dbReference>
<dbReference type="Proteomes" id="UP000011713">
    <property type="component" value="Unassembled WGS sequence"/>
</dbReference>
<reference evidence="9" key="2">
    <citation type="submission" date="2015-06" db="UniProtKB">
        <authorList>
            <consortium name="EnsemblProtists"/>
        </authorList>
    </citation>
    <scope>IDENTIFICATION</scope>
    <source>
        <strain evidence="9">Emoy2</strain>
    </source>
</reference>
<evidence type="ECO:0000256" key="2">
    <source>
        <dbReference type="ARBA" id="ARBA00022679"/>
    </source>
</evidence>
<evidence type="ECO:0000256" key="7">
    <source>
        <dbReference type="HAMAP-Rule" id="MF_03179"/>
    </source>
</evidence>
<dbReference type="InterPro" id="IPR043129">
    <property type="entry name" value="ATPase_NBD"/>
</dbReference>
<comment type="similarity">
    <text evidence="7">Belongs to the KAE1 / TsaD family.</text>
</comment>
<dbReference type="AlphaFoldDB" id="M4BGI8"/>
<dbReference type="OMA" id="NAAMIGC"/>
<dbReference type="InParanoid" id="M4BGI8"/>
<comment type="catalytic activity">
    <reaction evidence="6 7">
        <text>L-threonylcarbamoyladenylate + adenosine(37) in tRNA = N(6)-L-threonylcarbamoyladenosine(37) in tRNA + AMP + H(+)</text>
        <dbReference type="Rhea" id="RHEA:37059"/>
        <dbReference type="Rhea" id="RHEA-COMP:10162"/>
        <dbReference type="Rhea" id="RHEA-COMP:10163"/>
        <dbReference type="ChEBI" id="CHEBI:15378"/>
        <dbReference type="ChEBI" id="CHEBI:73682"/>
        <dbReference type="ChEBI" id="CHEBI:74411"/>
        <dbReference type="ChEBI" id="CHEBI:74418"/>
        <dbReference type="ChEBI" id="CHEBI:456215"/>
        <dbReference type="EC" id="2.3.1.234"/>
    </reaction>
</comment>
<dbReference type="GO" id="GO:0046872">
    <property type="term" value="F:metal ion binding"/>
    <property type="evidence" value="ECO:0007669"/>
    <property type="project" value="UniProtKB-KW"/>
</dbReference>
<dbReference type="EnsemblProtists" id="HpaT805409">
    <property type="protein sequence ID" value="HpaP805409"/>
    <property type="gene ID" value="HpaG805409"/>
</dbReference>
<dbReference type="STRING" id="559515.M4BGI8"/>
<keyword evidence="7" id="KW-0496">Mitochondrion</keyword>
<dbReference type="FunCoup" id="M4BGI8">
    <property type="interactions" value="189"/>
</dbReference>
<keyword evidence="2 7" id="KW-0808">Transferase</keyword>
<keyword evidence="10" id="KW-1185">Reference proteome</keyword>
<evidence type="ECO:0000259" key="8">
    <source>
        <dbReference type="Pfam" id="PF00814"/>
    </source>
</evidence>
<evidence type="ECO:0000256" key="5">
    <source>
        <dbReference type="ARBA" id="ARBA00023315"/>
    </source>
</evidence>
<dbReference type="CDD" id="cd24134">
    <property type="entry name" value="ASKHA_NBD_OSGEPL1_QRI7_euk"/>
    <property type="match status" value="1"/>
</dbReference>
<dbReference type="PANTHER" id="PTHR11735:SF6">
    <property type="entry name" value="TRNA N6-ADENOSINE THREONYLCARBAMOYLTRANSFERASE, MITOCHONDRIAL"/>
    <property type="match status" value="1"/>
</dbReference>
<accession>M4BGI8</accession>
<dbReference type="VEuPathDB" id="FungiDB:HpaG805409"/>
<dbReference type="HOGENOM" id="CLU_023208_4_3_1"/>
<dbReference type="PRINTS" id="PR00789">
    <property type="entry name" value="OSIALOPTASE"/>
</dbReference>
<evidence type="ECO:0000256" key="3">
    <source>
        <dbReference type="ARBA" id="ARBA00022694"/>
    </source>
</evidence>
<dbReference type="Pfam" id="PF00814">
    <property type="entry name" value="TsaD"/>
    <property type="match status" value="1"/>
</dbReference>
<reference evidence="10" key="1">
    <citation type="journal article" date="2010" name="Science">
        <title>Signatures of adaptation to obligate biotrophy in the Hyaloperonospora arabidopsidis genome.</title>
        <authorList>
            <person name="Baxter L."/>
            <person name="Tripathy S."/>
            <person name="Ishaque N."/>
            <person name="Boot N."/>
            <person name="Cabral A."/>
            <person name="Kemen E."/>
            <person name="Thines M."/>
            <person name="Ah-Fong A."/>
            <person name="Anderson R."/>
            <person name="Badejoko W."/>
            <person name="Bittner-Eddy P."/>
            <person name="Boore J.L."/>
            <person name="Chibucos M.C."/>
            <person name="Coates M."/>
            <person name="Dehal P."/>
            <person name="Delehaunty K."/>
            <person name="Dong S."/>
            <person name="Downton P."/>
            <person name="Dumas B."/>
            <person name="Fabro G."/>
            <person name="Fronick C."/>
            <person name="Fuerstenberg S.I."/>
            <person name="Fulton L."/>
            <person name="Gaulin E."/>
            <person name="Govers F."/>
            <person name="Hughes L."/>
            <person name="Humphray S."/>
            <person name="Jiang R.H."/>
            <person name="Judelson H."/>
            <person name="Kamoun S."/>
            <person name="Kyung K."/>
            <person name="Meijer H."/>
            <person name="Minx P."/>
            <person name="Morris P."/>
            <person name="Nelson J."/>
            <person name="Phuntumart V."/>
            <person name="Qutob D."/>
            <person name="Rehmany A."/>
            <person name="Rougon-Cardoso A."/>
            <person name="Ryden P."/>
            <person name="Torto-Alalibo T."/>
            <person name="Studholme D."/>
            <person name="Wang Y."/>
            <person name="Win J."/>
            <person name="Wood J."/>
            <person name="Clifton S.W."/>
            <person name="Rogers J."/>
            <person name="Van den Ackerveken G."/>
            <person name="Jones J.D."/>
            <person name="McDowell J.M."/>
            <person name="Beynon J."/>
            <person name="Tyler B.M."/>
        </authorList>
    </citation>
    <scope>NUCLEOTIDE SEQUENCE [LARGE SCALE GENOMIC DNA]</scope>
    <source>
        <strain evidence="10">Emoy2</strain>
    </source>
</reference>
<keyword evidence="4 7" id="KW-0479">Metal-binding</keyword>
<feature type="domain" description="Gcp-like" evidence="8">
    <location>
        <begin position="48"/>
        <end position="339"/>
    </location>
</feature>